<dbReference type="AlphaFoldDB" id="A0A813GFU0"/>
<dbReference type="Proteomes" id="UP000654075">
    <property type="component" value="Unassembled WGS sequence"/>
</dbReference>
<name>A0A813GFU0_POLGL</name>
<reference evidence="2" key="1">
    <citation type="submission" date="2021-02" db="EMBL/GenBank/DDBJ databases">
        <authorList>
            <person name="Dougan E. K."/>
            <person name="Rhodes N."/>
            <person name="Thang M."/>
            <person name="Chan C."/>
        </authorList>
    </citation>
    <scope>NUCLEOTIDE SEQUENCE</scope>
</reference>
<feature type="compositionally biased region" description="Polar residues" evidence="1">
    <location>
        <begin position="1"/>
        <end position="12"/>
    </location>
</feature>
<accession>A0A813GFU0</accession>
<feature type="region of interest" description="Disordered" evidence="1">
    <location>
        <begin position="1"/>
        <end position="78"/>
    </location>
</feature>
<comment type="caution">
    <text evidence="2">The sequence shown here is derived from an EMBL/GenBank/DDBJ whole genome shotgun (WGS) entry which is preliminary data.</text>
</comment>
<organism evidence="2 3">
    <name type="scientific">Polarella glacialis</name>
    <name type="common">Dinoflagellate</name>
    <dbReference type="NCBI Taxonomy" id="89957"/>
    <lineage>
        <taxon>Eukaryota</taxon>
        <taxon>Sar</taxon>
        <taxon>Alveolata</taxon>
        <taxon>Dinophyceae</taxon>
        <taxon>Suessiales</taxon>
        <taxon>Suessiaceae</taxon>
        <taxon>Polarella</taxon>
    </lineage>
</organism>
<sequence>MSSSIGQCTASPEGTEDNLMDIGSETHGRTGCPPVVASDATHGIGPAGVLLMQSPDGSSSSECGSASSDSSDPSTNSSQKDQVELFILLERVPVDANNSFTSIGSIHHPKQCNPCIFHAMCRACELGVRCSFCHFRHDSVFAKRRMALRKVGKVSVAGEVASALPMTHSTHPGRLLVPCL</sequence>
<keyword evidence="3" id="KW-1185">Reference proteome</keyword>
<feature type="compositionally biased region" description="Low complexity" evidence="1">
    <location>
        <begin position="54"/>
        <end position="78"/>
    </location>
</feature>
<gene>
    <name evidence="2" type="ORF">PGLA1383_LOCUS42756</name>
</gene>
<evidence type="ECO:0000256" key="1">
    <source>
        <dbReference type="SAM" id="MobiDB-lite"/>
    </source>
</evidence>
<dbReference type="EMBL" id="CAJNNV010028788">
    <property type="protein sequence ID" value="CAE8625775.1"/>
    <property type="molecule type" value="Genomic_DNA"/>
</dbReference>
<evidence type="ECO:0008006" key="4">
    <source>
        <dbReference type="Google" id="ProtNLM"/>
    </source>
</evidence>
<evidence type="ECO:0000313" key="2">
    <source>
        <dbReference type="EMBL" id="CAE8625775.1"/>
    </source>
</evidence>
<protein>
    <recommendedName>
        <fullName evidence="4">C3H1-type domain-containing protein</fullName>
    </recommendedName>
</protein>
<proteinExistence type="predicted"/>
<evidence type="ECO:0000313" key="3">
    <source>
        <dbReference type="Proteomes" id="UP000654075"/>
    </source>
</evidence>